<sequence>MWEEEGQQQGDGLDDEIGRLASSLELIRDWPMYSPQRSPTEWCADQVLEFSVQWEWASAPMYSPQRSPTLWCFDREQFLDQPHQRESRSYRRCTGIPITISLEDILKCSRLKRNDAAKNLGVTLSTLKRNCRRLGIYRWPMRIRERKLNGCSVVEQRLLNNSDHQNSPGSEPLEVVRPLQQRNDGVVIRDNNDEQNVSLIPINEVDPLQFRDQPHQRESRSYRRCTGIPITISLEDILKCSRLKRNDAAQNLGVTLSTLKRNCRRLGIYRWPMRIRERKLNGCSVVEQRLLNNSDHQNSPGSEPLEVVQPLQDINNGFVFGNELDQNVIHIHEETERVEAMARKRKATYIGEGNENSQETERIEAMARKRKATYVGEGNENSQVRPLQQRNDGVVIRDDIDEQNVNLIPINEVQPLREINIGVVFGNELDQNVIHIHEETETIEAMARKQKATYVGKGNENSLVRPLQQRNDGVVVQRLHDFGNELDQNVIHIHEGTERIEAMARKGKATYVGEGNENSQGYSLEEGRNVEVNSLMDKKLYSGVQDIKLFQPSWPEVEIMQEDSSEQQILGELGPKNIEHKAVQKKEKGRSKKNIGHKVASAEKSCKKKNTTETPTKKYWTKRFISKEDLLQHVGRKRADAAKALGVSVSTLKRWCRKYEITCWNGDGCPRPRVEPELLNNSVLQSSPGSIPAEVRGEKETSALLRAKQDYVIIKAKYGENILKFQLSSESGVRELNKEVAKRSLLELGSFNVEYLDEDEERILIVCDEDFQDCVEFFSRSSSNQVIRLLVKNKVSNSEKSHQSCSGRKRKRS</sequence>
<gene>
    <name evidence="1" type="ORF">Vadar_032817</name>
</gene>
<proteinExistence type="predicted"/>
<keyword evidence="2" id="KW-1185">Reference proteome</keyword>
<reference evidence="1 2" key="1">
    <citation type="journal article" date="2021" name="Hortic Res">
        <title>High-quality reference genome and annotation aids understanding of berry development for evergreen blueberry (Vaccinium darrowii).</title>
        <authorList>
            <person name="Yu J."/>
            <person name="Hulse-Kemp A.M."/>
            <person name="Babiker E."/>
            <person name="Staton M."/>
        </authorList>
    </citation>
    <scope>NUCLEOTIDE SEQUENCE [LARGE SCALE GENOMIC DNA]</scope>
    <source>
        <strain evidence="2">cv. NJ 8807/NJ 8810</strain>
        <tissue evidence="1">Young leaf</tissue>
    </source>
</reference>
<dbReference type="Proteomes" id="UP000828048">
    <property type="component" value="Chromosome 12"/>
</dbReference>
<dbReference type="EMBL" id="CM037162">
    <property type="protein sequence ID" value="KAH7864706.1"/>
    <property type="molecule type" value="Genomic_DNA"/>
</dbReference>
<comment type="caution">
    <text evidence="1">The sequence shown here is derived from an EMBL/GenBank/DDBJ whole genome shotgun (WGS) entry which is preliminary data.</text>
</comment>
<protein>
    <submittedName>
        <fullName evidence="1">Uncharacterized protein</fullName>
    </submittedName>
</protein>
<evidence type="ECO:0000313" key="1">
    <source>
        <dbReference type="EMBL" id="KAH7864706.1"/>
    </source>
</evidence>
<organism evidence="1 2">
    <name type="scientific">Vaccinium darrowii</name>
    <dbReference type="NCBI Taxonomy" id="229202"/>
    <lineage>
        <taxon>Eukaryota</taxon>
        <taxon>Viridiplantae</taxon>
        <taxon>Streptophyta</taxon>
        <taxon>Embryophyta</taxon>
        <taxon>Tracheophyta</taxon>
        <taxon>Spermatophyta</taxon>
        <taxon>Magnoliopsida</taxon>
        <taxon>eudicotyledons</taxon>
        <taxon>Gunneridae</taxon>
        <taxon>Pentapetalae</taxon>
        <taxon>asterids</taxon>
        <taxon>Ericales</taxon>
        <taxon>Ericaceae</taxon>
        <taxon>Vaccinioideae</taxon>
        <taxon>Vaccinieae</taxon>
        <taxon>Vaccinium</taxon>
    </lineage>
</organism>
<accession>A0ACB7ZH05</accession>
<evidence type="ECO:0000313" key="2">
    <source>
        <dbReference type="Proteomes" id="UP000828048"/>
    </source>
</evidence>
<name>A0ACB7ZH05_9ERIC</name>